<feature type="region of interest" description="Disordered" evidence="1">
    <location>
        <begin position="21"/>
        <end position="51"/>
    </location>
</feature>
<feature type="compositionally biased region" description="Acidic residues" evidence="1">
    <location>
        <begin position="38"/>
        <end position="47"/>
    </location>
</feature>
<protein>
    <submittedName>
        <fullName evidence="2">Uncharacterized protein</fullName>
    </submittedName>
</protein>
<name>A0ABR2V0K2_9PEZI</name>
<dbReference type="Proteomes" id="UP001408356">
    <property type="component" value="Unassembled WGS sequence"/>
</dbReference>
<accession>A0ABR2V0K2</accession>
<organism evidence="2 3">
    <name type="scientific">Seiridium unicorne</name>
    <dbReference type="NCBI Taxonomy" id="138068"/>
    <lineage>
        <taxon>Eukaryota</taxon>
        <taxon>Fungi</taxon>
        <taxon>Dikarya</taxon>
        <taxon>Ascomycota</taxon>
        <taxon>Pezizomycotina</taxon>
        <taxon>Sordariomycetes</taxon>
        <taxon>Xylariomycetidae</taxon>
        <taxon>Amphisphaeriales</taxon>
        <taxon>Sporocadaceae</taxon>
        <taxon>Seiridium</taxon>
    </lineage>
</organism>
<comment type="caution">
    <text evidence="2">The sequence shown here is derived from an EMBL/GenBank/DDBJ whole genome shotgun (WGS) entry which is preliminary data.</text>
</comment>
<gene>
    <name evidence="2" type="ORF">SUNI508_06630</name>
</gene>
<dbReference type="EMBL" id="JARVKF010000246">
    <property type="protein sequence ID" value="KAK9420361.1"/>
    <property type="molecule type" value="Genomic_DNA"/>
</dbReference>
<keyword evidence="3" id="KW-1185">Reference proteome</keyword>
<evidence type="ECO:0000313" key="2">
    <source>
        <dbReference type="EMBL" id="KAK9420361.1"/>
    </source>
</evidence>
<evidence type="ECO:0000256" key="1">
    <source>
        <dbReference type="SAM" id="MobiDB-lite"/>
    </source>
</evidence>
<reference evidence="2 3" key="1">
    <citation type="journal article" date="2024" name="J. Plant Pathol.">
        <title>Sequence and assembly of the genome of Seiridium unicorne, isolate CBS 538.82, causal agent of cypress canker disease.</title>
        <authorList>
            <person name="Scali E."/>
            <person name="Rocca G.D."/>
            <person name="Danti R."/>
            <person name="Garbelotto M."/>
            <person name="Barberini S."/>
            <person name="Baroncelli R."/>
            <person name="Emiliani G."/>
        </authorList>
    </citation>
    <scope>NUCLEOTIDE SEQUENCE [LARGE SCALE GENOMIC DNA]</scope>
    <source>
        <strain evidence="2 3">BM-138-508</strain>
    </source>
</reference>
<sequence>MNLTLGPQLFIVKVSTFSADDVEEEDNWKKKGKKIDDDRDINEEEGPESNSDQVLCDLYGLLYERRIWRNWKKESDNWRLRGARAHPHHLKAGSI</sequence>
<proteinExistence type="predicted"/>
<evidence type="ECO:0000313" key="3">
    <source>
        <dbReference type="Proteomes" id="UP001408356"/>
    </source>
</evidence>